<dbReference type="Gene3D" id="3.80.10.10">
    <property type="entry name" value="Ribonuclease Inhibitor"/>
    <property type="match status" value="1"/>
</dbReference>
<accession>A0A1T4V552</accession>
<dbReference type="EMBL" id="FUXZ01000002">
    <property type="protein sequence ID" value="SKA59972.1"/>
    <property type="molecule type" value="Genomic_DNA"/>
</dbReference>
<dbReference type="InterPro" id="IPR026906">
    <property type="entry name" value="LRR_5"/>
</dbReference>
<gene>
    <name evidence="4" type="ORF">SAMN02745111_00136</name>
</gene>
<feature type="domain" description="Bacterial repeat" evidence="3">
    <location>
        <begin position="664"/>
        <end position="710"/>
    </location>
</feature>
<evidence type="ECO:0000256" key="2">
    <source>
        <dbReference type="SAM" id="SignalP"/>
    </source>
</evidence>
<dbReference type="Pfam" id="PF13306">
    <property type="entry name" value="LRR_5"/>
    <property type="match status" value="1"/>
</dbReference>
<feature type="compositionally biased region" description="Basic and acidic residues" evidence="1">
    <location>
        <begin position="594"/>
        <end position="614"/>
    </location>
</feature>
<feature type="domain" description="Bacterial repeat" evidence="3">
    <location>
        <begin position="746"/>
        <end position="818"/>
    </location>
</feature>
<dbReference type="SUPFAM" id="SSF52058">
    <property type="entry name" value="L domain-like"/>
    <property type="match status" value="1"/>
</dbReference>
<dbReference type="RefSeq" id="WP_078765028.1">
    <property type="nucleotide sequence ID" value="NZ_FUXZ01000002.1"/>
</dbReference>
<protein>
    <submittedName>
        <fullName evidence="4">Leucine rich repeat-containing protein</fullName>
    </submittedName>
</protein>
<organism evidence="4 5">
    <name type="scientific">Eubacterium uniforme</name>
    <dbReference type="NCBI Taxonomy" id="39495"/>
    <lineage>
        <taxon>Bacteria</taxon>
        <taxon>Bacillati</taxon>
        <taxon>Bacillota</taxon>
        <taxon>Clostridia</taxon>
        <taxon>Eubacteriales</taxon>
        <taxon>Eubacteriaceae</taxon>
        <taxon>Eubacterium</taxon>
    </lineage>
</organism>
<dbReference type="OrthoDB" id="1771446at2"/>
<proteinExistence type="predicted"/>
<keyword evidence="5" id="KW-1185">Reference proteome</keyword>
<evidence type="ECO:0000313" key="4">
    <source>
        <dbReference type="EMBL" id="SKA59972.1"/>
    </source>
</evidence>
<keyword evidence="2" id="KW-0732">Signal</keyword>
<reference evidence="4 5" key="1">
    <citation type="submission" date="2017-02" db="EMBL/GenBank/DDBJ databases">
        <authorList>
            <person name="Peterson S.W."/>
        </authorList>
    </citation>
    <scope>NUCLEOTIDE SEQUENCE [LARGE SCALE GENOMIC DNA]</scope>
    <source>
        <strain evidence="4 5">ATCC 35992</strain>
    </source>
</reference>
<evidence type="ECO:0000259" key="3">
    <source>
        <dbReference type="Pfam" id="PF18998"/>
    </source>
</evidence>
<feature type="region of interest" description="Disordered" evidence="1">
    <location>
        <begin position="589"/>
        <end position="616"/>
    </location>
</feature>
<dbReference type="InterPro" id="IPR032675">
    <property type="entry name" value="LRR_dom_sf"/>
</dbReference>
<dbReference type="InterPro" id="IPR044060">
    <property type="entry name" value="Bacterial_rp_domain"/>
</dbReference>
<evidence type="ECO:0000313" key="5">
    <source>
        <dbReference type="Proteomes" id="UP000190814"/>
    </source>
</evidence>
<dbReference type="Pfam" id="PF18998">
    <property type="entry name" value="Flg_new_2"/>
    <property type="match status" value="2"/>
</dbReference>
<dbReference type="AlphaFoldDB" id="A0A1T4V552"/>
<feature type="signal peptide" evidence="2">
    <location>
        <begin position="1"/>
        <end position="23"/>
    </location>
</feature>
<sequence>MRKSLKKPLSMILSAAMVFTSYNYNPIDVNAAEINGKVEVKSYADLKNVQKELDSFVTKNASNLKNCTFTIDIKNDIVGNDLDWIGIKVGHKNAKTQYSEIKTMDMKVVVNGNGHTISKLSNKNQEKFERDIYYYSLSGTDQSTGVGLFGDVYASLEASNITFANLDLKTRTSNSSDTNIHDQVQTDWNAASLAGSVVGNFKASNITIKDSALEGIGTSGALCGAYYTGNDTSKTIELKNIKVENTKVSASTQTGGIIGALSIRDEGKRGKIENCTVDKYSKIDGSAILQNKLSNAKKIFVTEYKHGEMSGSGEGFAGMKVGGIVGAASKVDIINCLNNGAVDALKPNSAFTGGIVGFGTDVTIKGCANTGNVNGNICVGGIAGELFGDSKILDSKNSGKIKATEQVAGGIIGEISREVEVKDVVNTGSVDAKSYVGGITGVNSGTLTNADNSGNITGADVVGGNVGYNRKNGKCDGLSNEGDVVGKDNVGGNIGLNEGEAKNLGNNNGKVTGNDNVGGNIGQNDKTGVADTLLNTGDVTGHDNVGGNVGDNKGKVTNVVNSGKVDGNEGVGGNVGNNEREASVSTAVNTGEAKGNKDVDKNIGKNDGYSHDLDNYPSTDDGAVIIGPKDPNYPDLPEYDNTLLGMKFRVSPKGKGALIFKSMQNGEITLLISPVYGYKFDNWKADGTTPAMSKNISESFKIKKGAVVEAHLSEAKKGDTLVPALDESAKTPSPDLNKVTFYEGLTLAVTPAKAGRIDLVSKDNNNLSITAVPQLNAKFVEWQISGKVSLAKGSSKDSQTATFVYKKGDKATITAVFKFGTAPAVGKKVKDRKYFYRVTKAGSFDGSIVGELQVIGLRRKSLTQIKIAAKGTIDGINYRVTSIGANAFKGNKKVTSVYVSRYVTKIGNKAFANMKKLKKVTLGSGLKKIGSNVFAKDKKLKNVVIKSKKLKKIGKKAFATGKKITFKLPKSKKNKYKKLLIKAKTRSFRVK</sequence>
<dbReference type="Gene3D" id="2.160.20.110">
    <property type="match status" value="2"/>
</dbReference>
<evidence type="ECO:0000256" key="1">
    <source>
        <dbReference type="SAM" id="MobiDB-lite"/>
    </source>
</evidence>
<dbReference type="Proteomes" id="UP000190814">
    <property type="component" value="Unassembled WGS sequence"/>
</dbReference>
<feature type="chain" id="PRO_5039346912" evidence="2">
    <location>
        <begin position="24"/>
        <end position="991"/>
    </location>
</feature>
<name>A0A1T4V552_9FIRM</name>
<dbReference type="STRING" id="39495.SAMN02745111_00136"/>